<evidence type="ECO:0000313" key="3">
    <source>
        <dbReference type="Proteomes" id="UP001153269"/>
    </source>
</evidence>
<organism evidence="2 3">
    <name type="scientific">Pleuronectes platessa</name>
    <name type="common">European plaice</name>
    <dbReference type="NCBI Taxonomy" id="8262"/>
    <lineage>
        <taxon>Eukaryota</taxon>
        <taxon>Metazoa</taxon>
        <taxon>Chordata</taxon>
        <taxon>Craniata</taxon>
        <taxon>Vertebrata</taxon>
        <taxon>Euteleostomi</taxon>
        <taxon>Actinopterygii</taxon>
        <taxon>Neopterygii</taxon>
        <taxon>Teleostei</taxon>
        <taxon>Neoteleostei</taxon>
        <taxon>Acanthomorphata</taxon>
        <taxon>Carangaria</taxon>
        <taxon>Pleuronectiformes</taxon>
        <taxon>Pleuronectoidei</taxon>
        <taxon>Pleuronectidae</taxon>
        <taxon>Pleuronectes</taxon>
    </lineage>
</organism>
<accession>A0A9N7VDE6</accession>
<name>A0A9N7VDE6_PLEPL</name>
<dbReference type="Proteomes" id="UP001153269">
    <property type="component" value="Unassembled WGS sequence"/>
</dbReference>
<dbReference type="EMBL" id="CADEAL010003943">
    <property type="protein sequence ID" value="CAB1447319.1"/>
    <property type="molecule type" value="Genomic_DNA"/>
</dbReference>
<feature type="region of interest" description="Disordered" evidence="1">
    <location>
        <begin position="78"/>
        <end position="97"/>
    </location>
</feature>
<evidence type="ECO:0000313" key="2">
    <source>
        <dbReference type="EMBL" id="CAB1447319.1"/>
    </source>
</evidence>
<sequence>PSTDDAVSALSPAASFIFPNSLEDWVPSGDTARHAGCRGLSATTIQPSATNTEMKLLSAELGPGSRWSLVQVQIVSNPKQSITDPGLQGQKQQYGIK</sequence>
<evidence type="ECO:0000256" key="1">
    <source>
        <dbReference type="SAM" id="MobiDB-lite"/>
    </source>
</evidence>
<keyword evidence="3" id="KW-1185">Reference proteome</keyword>
<feature type="non-terminal residue" evidence="2">
    <location>
        <position position="97"/>
    </location>
</feature>
<dbReference type="AlphaFoldDB" id="A0A9N7VDE6"/>
<proteinExistence type="predicted"/>
<comment type="caution">
    <text evidence="2">The sequence shown here is derived from an EMBL/GenBank/DDBJ whole genome shotgun (WGS) entry which is preliminary data.</text>
</comment>
<gene>
    <name evidence="2" type="ORF">PLEPLA_LOCUS35013</name>
</gene>
<protein>
    <submittedName>
        <fullName evidence="2">Uncharacterized protein</fullName>
    </submittedName>
</protein>
<reference evidence="2" key="1">
    <citation type="submission" date="2020-03" db="EMBL/GenBank/DDBJ databases">
        <authorList>
            <person name="Weist P."/>
        </authorList>
    </citation>
    <scope>NUCLEOTIDE SEQUENCE</scope>
</reference>